<dbReference type="PANTHER" id="PTHR12110">
    <property type="entry name" value="HYDROXYPYRUVATE ISOMERASE"/>
    <property type="match status" value="1"/>
</dbReference>
<reference evidence="3 4" key="1">
    <citation type="submission" date="2022-04" db="EMBL/GenBank/DDBJ databases">
        <title>Spirosoma sp. strain RP8 genome sequencing and assembly.</title>
        <authorList>
            <person name="Jung Y."/>
        </authorList>
    </citation>
    <scope>NUCLEOTIDE SEQUENCE [LARGE SCALE GENOMIC DNA]</scope>
    <source>
        <strain evidence="3 4">RP8</strain>
    </source>
</reference>
<feature type="signal peptide" evidence="1">
    <location>
        <begin position="1"/>
        <end position="27"/>
    </location>
</feature>
<dbReference type="InterPro" id="IPR036237">
    <property type="entry name" value="Xyl_isomerase-like_sf"/>
</dbReference>
<dbReference type="SUPFAM" id="SSF51658">
    <property type="entry name" value="Xylose isomerase-like"/>
    <property type="match status" value="1"/>
</dbReference>
<dbReference type="Pfam" id="PF01261">
    <property type="entry name" value="AP_endonuc_2"/>
    <property type="match status" value="1"/>
</dbReference>
<dbReference type="InterPro" id="IPR050312">
    <property type="entry name" value="IolE/XylAMocC-like"/>
</dbReference>
<organism evidence="3 4">
    <name type="scientific">Spirosoma liriopis</name>
    <dbReference type="NCBI Taxonomy" id="2937440"/>
    <lineage>
        <taxon>Bacteria</taxon>
        <taxon>Pseudomonadati</taxon>
        <taxon>Bacteroidota</taxon>
        <taxon>Cytophagia</taxon>
        <taxon>Cytophagales</taxon>
        <taxon>Cytophagaceae</taxon>
        <taxon>Spirosoma</taxon>
    </lineage>
</organism>
<keyword evidence="3" id="KW-0413">Isomerase</keyword>
<feature type="chain" id="PRO_5045720229" evidence="1">
    <location>
        <begin position="28"/>
        <end position="320"/>
    </location>
</feature>
<dbReference type="InterPro" id="IPR006311">
    <property type="entry name" value="TAT_signal"/>
</dbReference>
<sequence>MAQSVTRRQLLTTLTAAVGASVTPASATTQSAFSQTAPMAGPPPFTPCLNMSTLRGHKLGFVKELETASKAGFRSVEVWIDSLQEYVKSGGTVADARKRLSDLGIRIENAIGFAPWIVDDETVRAKGVDQMKREMELLAQVGCKRVATPSVGAQAPDAPVIDLRKAAERYRAILELGDQTGVVPQLEMWGFSKNLSRLSDVMYVAIESGHPSARLLLDIYHIFKGGSSIDSLPLIGKPGIEVFHVNDYPANMTRQAIVDADRVYPGDGVAPIKETLTKIKDPSKSIILSLEVFNKNYYAQDAMTVAKTSMEKMKKMIAGV</sequence>
<dbReference type="InterPro" id="IPR013022">
    <property type="entry name" value="Xyl_isomerase-like_TIM-brl"/>
</dbReference>
<evidence type="ECO:0000313" key="4">
    <source>
        <dbReference type="Proteomes" id="UP001202180"/>
    </source>
</evidence>
<evidence type="ECO:0000259" key="2">
    <source>
        <dbReference type="Pfam" id="PF01261"/>
    </source>
</evidence>
<gene>
    <name evidence="3" type="ORF">M0L20_05990</name>
</gene>
<dbReference type="Gene3D" id="3.20.20.150">
    <property type="entry name" value="Divalent-metal-dependent TIM barrel enzymes"/>
    <property type="match status" value="1"/>
</dbReference>
<dbReference type="EMBL" id="JALPRF010000001">
    <property type="protein sequence ID" value="MCK8491395.1"/>
    <property type="molecule type" value="Genomic_DNA"/>
</dbReference>
<accession>A0ABT0HHC4</accession>
<protein>
    <submittedName>
        <fullName evidence="3">Sugar phosphate isomerase/epimerase</fullName>
    </submittedName>
</protein>
<feature type="domain" description="Xylose isomerase-like TIM barrel" evidence="2">
    <location>
        <begin position="66"/>
        <end position="315"/>
    </location>
</feature>
<keyword evidence="4" id="KW-1185">Reference proteome</keyword>
<dbReference type="PROSITE" id="PS51318">
    <property type="entry name" value="TAT"/>
    <property type="match status" value="1"/>
</dbReference>
<proteinExistence type="predicted"/>
<dbReference type="Proteomes" id="UP001202180">
    <property type="component" value="Unassembled WGS sequence"/>
</dbReference>
<name>A0ABT0HHC4_9BACT</name>
<dbReference type="RefSeq" id="WP_248476097.1">
    <property type="nucleotide sequence ID" value="NZ_JALPRF010000001.1"/>
</dbReference>
<keyword evidence="1" id="KW-0732">Signal</keyword>
<evidence type="ECO:0000256" key="1">
    <source>
        <dbReference type="SAM" id="SignalP"/>
    </source>
</evidence>
<dbReference type="PANTHER" id="PTHR12110:SF48">
    <property type="entry name" value="BLL3656 PROTEIN"/>
    <property type="match status" value="1"/>
</dbReference>
<evidence type="ECO:0000313" key="3">
    <source>
        <dbReference type="EMBL" id="MCK8491395.1"/>
    </source>
</evidence>
<comment type="caution">
    <text evidence="3">The sequence shown here is derived from an EMBL/GenBank/DDBJ whole genome shotgun (WGS) entry which is preliminary data.</text>
</comment>
<dbReference type="GO" id="GO:0016853">
    <property type="term" value="F:isomerase activity"/>
    <property type="evidence" value="ECO:0007669"/>
    <property type="project" value="UniProtKB-KW"/>
</dbReference>